<feature type="non-terminal residue" evidence="8">
    <location>
        <position position="1"/>
    </location>
</feature>
<keyword evidence="4" id="KW-0505">Motor protein</keyword>
<keyword evidence="9" id="KW-1185">Reference proteome</keyword>
<sequence length="706" mass="81685">AFGNAKTLRNDNSSRFGKYMDIEFDFKGDPVGGVITKYLLEKSRVVHQAQGERNFHIFYHLLSGGSDELLGKLHLERDCNTYNYLNQSGCTKVATIDDRKDFLIVERAMDVVGFHPDEKNSIYSLLSAILNLGNVTFDEGDDHSAGHDFVSLSNGKYLDWTCEMLQCGAHLLQNALTKRTVEAGNEKMTTPLTAAQAYYARDALSKATYRRMFSWLIQRVNDSIKVKKRGKRKVIGVLDIYGFEIFKTNSFEQFIINYCNEKLQQIFIELTLQSEQEEYVREGIEWTTIEYFNNAIICDLIEKSHVGIIALLDEECLRPGEVSDETFIAKLNKHCIEHAHFESRASKQFLSDMSLPHDCFRLKHYAGSVTYCAAGFVDKNNDLLFRDLSQCMYACGHPLAQTLFPEVTVAFVSGCPTKASKKRPPTTGTQFKVCLQLEPVILVKNLETLVCVSPSPMLIWVLQSSLCLKIRVAQHRGRRGAHLSENKGVKSESKKFSRKFKRNGLCFNDLWRPVNVLPLLFFRYKMLCKKTWPNWVGMPKEGVKELFKSLNIKPTAYAYGRTKIFIRNPRTLFDLEERRKQGMHRLAVLIQKIFRGWRQQKQYRKMKESEIIIAKYYRGFRDRHQYQRTRNAAIVIASFCRGWKARKLYRAMLYEKKCIWAVGVIRTYFYGWQARKLVRSIKLEKRRNEAASIIAAYFTGWKVNTL</sequence>
<evidence type="ECO:0000256" key="6">
    <source>
        <dbReference type="PROSITE-ProRule" id="PRU00782"/>
    </source>
</evidence>
<feature type="domain" description="Myosin motor" evidence="7">
    <location>
        <begin position="1"/>
        <end position="580"/>
    </location>
</feature>
<dbReference type="SUPFAM" id="SSF52540">
    <property type="entry name" value="P-loop containing nucleoside triphosphate hydrolases"/>
    <property type="match status" value="1"/>
</dbReference>
<dbReference type="InterPro" id="IPR001609">
    <property type="entry name" value="Myosin_head_motor_dom-like"/>
</dbReference>
<feature type="non-terminal residue" evidence="8">
    <location>
        <position position="706"/>
    </location>
</feature>
<dbReference type="Gene3D" id="1.20.120.720">
    <property type="entry name" value="Myosin VI head, motor domain, U50 subdomain"/>
    <property type="match status" value="1"/>
</dbReference>
<dbReference type="InterPro" id="IPR027417">
    <property type="entry name" value="P-loop_NTPase"/>
</dbReference>
<dbReference type="Gene3D" id="1.20.58.530">
    <property type="match status" value="1"/>
</dbReference>
<dbReference type="PANTHER" id="PTHR13140:SF802">
    <property type="entry name" value="UNCONVENTIONAL MYOSIN-IB ISOFORM X1"/>
    <property type="match status" value="1"/>
</dbReference>
<dbReference type="PROSITE" id="PS51456">
    <property type="entry name" value="MYOSIN_MOTOR"/>
    <property type="match status" value="1"/>
</dbReference>
<dbReference type="EMBL" id="CALNXI010004303">
    <property type="protein sequence ID" value="CAH3195514.1"/>
    <property type="molecule type" value="Genomic_DNA"/>
</dbReference>
<dbReference type="PRINTS" id="PR00193">
    <property type="entry name" value="MYOSINHEAVY"/>
</dbReference>
<dbReference type="Pfam" id="PF00612">
    <property type="entry name" value="IQ"/>
    <property type="match status" value="2"/>
</dbReference>
<evidence type="ECO:0000256" key="1">
    <source>
        <dbReference type="ARBA" id="ARBA00022741"/>
    </source>
</evidence>
<dbReference type="Gene3D" id="1.20.5.190">
    <property type="match status" value="1"/>
</dbReference>
<keyword evidence="3 6" id="KW-0518">Myosin</keyword>
<evidence type="ECO:0000259" key="7">
    <source>
        <dbReference type="PROSITE" id="PS51456"/>
    </source>
</evidence>
<dbReference type="CDD" id="cd23767">
    <property type="entry name" value="IQCD"/>
    <property type="match status" value="1"/>
</dbReference>
<dbReference type="Pfam" id="PF00063">
    <property type="entry name" value="Myosin_head"/>
    <property type="match status" value="1"/>
</dbReference>
<dbReference type="InterPro" id="IPR036961">
    <property type="entry name" value="Kinesin_motor_dom_sf"/>
</dbReference>
<accession>A0ABN8SVC7</accession>
<proteinExistence type="inferred from homology"/>
<evidence type="ECO:0000256" key="5">
    <source>
        <dbReference type="ARBA" id="ARBA00023203"/>
    </source>
</evidence>
<dbReference type="Proteomes" id="UP001159427">
    <property type="component" value="Unassembled WGS sequence"/>
</dbReference>
<keyword evidence="5 6" id="KW-0009">Actin-binding</keyword>
<reference evidence="8 9" key="1">
    <citation type="submission" date="2022-05" db="EMBL/GenBank/DDBJ databases">
        <authorList>
            <consortium name="Genoscope - CEA"/>
            <person name="William W."/>
        </authorList>
    </citation>
    <scope>NUCLEOTIDE SEQUENCE [LARGE SCALE GENOMIC DNA]</scope>
</reference>
<dbReference type="InterPro" id="IPR000048">
    <property type="entry name" value="IQ_motif_EF-hand-BS"/>
</dbReference>
<dbReference type="Gene3D" id="3.30.70.1590">
    <property type="match status" value="1"/>
</dbReference>
<organism evidence="8 9">
    <name type="scientific">Porites evermanni</name>
    <dbReference type="NCBI Taxonomy" id="104178"/>
    <lineage>
        <taxon>Eukaryota</taxon>
        <taxon>Metazoa</taxon>
        <taxon>Cnidaria</taxon>
        <taxon>Anthozoa</taxon>
        <taxon>Hexacorallia</taxon>
        <taxon>Scleractinia</taxon>
        <taxon>Fungiina</taxon>
        <taxon>Poritidae</taxon>
        <taxon>Porites</taxon>
    </lineage>
</organism>
<keyword evidence="2" id="KW-0067">ATP-binding</keyword>
<evidence type="ECO:0000256" key="4">
    <source>
        <dbReference type="ARBA" id="ARBA00023175"/>
    </source>
</evidence>
<evidence type="ECO:0000313" key="8">
    <source>
        <dbReference type="EMBL" id="CAH3195514.1"/>
    </source>
</evidence>
<gene>
    <name evidence="8" type="ORF">PEVE_00030470</name>
</gene>
<comment type="caution">
    <text evidence="6">Lacks conserved residue(s) required for the propagation of feature annotation.</text>
</comment>
<comment type="similarity">
    <text evidence="6">Belongs to the TRAFAC class myosin-kinesin ATPase superfamily. Myosin family.</text>
</comment>
<evidence type="ECO:0000256" key="2">
    <source>
        <dbReference type="ARBA" id="ARBA00022840"/>
    </source>
</evidence>
<dbReference type="SMART" id="SM00015">
    <property type="entry name" value="IQ"/>
    <property type="match status" value="3"/>
</dbReference>
<evidence type="ECO:0000256" key="3">
    <source>
        <dbReference type="ARBA" id="ARBA00023123"/>
    </source>
</evidence>
<name>A0ABN8SVC7_9CNID</name>
<dbReference type="SMART" id="SM00242">
    <property type="entry name" value="MYSc"/>
    <property type="match status" value="1"/>
</dbReference>
<evidence type="ECO:0000313" key="9">
    <source>
        <dbReference type="Proteomes" id="UP001159427"/>
    </source>
</evidence>
<dbReference type="PROSITE" id="PS50096">
    <property type="entry name" value="IQ"/>
    <property type="match status" value="2"/>
</dbReference>
<keyword evidence="1" id="KW-0547">Nucleotide-binding</keyword>
<protein>
    <recommendedName>
        <fullName evidence="7">Myosin motor domain-containing protein</fullName>
    </recommendedName>
</protein>
<dbReference type="Gene3D" id="3.40.850.10">
    <property type="entry name" value="Kinesin motor domain"/>
    <property type="match status" value="1"/>
</dbReference>
<comment type="caution">
    <text evidence="8">The sequence shown here is derived from an EMBL/GenBank/DDBJ whole genome shotgun (WGS) entry which is preliminary data.</text>
</comment>
<dbReference type="PANTHER" id="PTHR13140">
    <property type="entry name" value="MYOSIN"/>
    <property type="match status" value="1"/>
</dbReference>